<evidence type="ECO:0000313" key="5">
    <source>
        <dbReference type="EMBL" id="KAG0140118.1"/>
    </source>
</evidence>
<accession>A0A9P6N9W8</accession>
<dbReference type="InterPro" id="IPR017439">
    <property type="entry name" value="Amidohydrolase"/>
</dbReference>
<organism evidence="5 6">
    <name type="scientific">Cronartium quercuum f. sp. fusiforme G11</name>
    <dbReference type="NCBI Taxonomy" id="708437"/>
    <lineage>
        <taxon>Eukaryota</taxon>
        <taxon>Fungi</taxon>
        <taxon>Dikarya</taxon>
        <taxon>Basidiomycota</taxon>
        <taxon>Pucciniomycotina</taxon>
        <taxon>Pucciniomycetes</taxon>
        <taxon>Pucciniales</taxon>
        <taxon>Coleosporiaceae</taxon>
        <taxon>Cronartium</taxon>
    </lineage>
</organism>
<proteinExistence type="inferred from homology"/>
<dbReference type="Pfam" id="PF07687">
    <property type="entry name" value="M20_dimer"/>
    <property type="match status" value="1"/>
</dbReference>
<dbReference type="PIRSF" id="PIRSF037226">
    <property type="entry name" value="Amidohydrolase_ACY1L2_prd"/>
    <property type="match status" value="1"/>
</dbReference>
<evidence type="ECO:0000313" key="6">
    <source>
        <dbReference type="Proteomes" id="UP000886653"/>
    </source>
</evidence>
<dbReference type="InterPro" id="IPR036264">
    <property type="entry name" value="Bact_exopeptidase_dim_dom"/>
</dbReference>
<dbReference type="GO" id="GO:0016805">
    <property type="term" value="F:dipeptidase activity"/>
    <property type="evidence" value="ECO:0007669"/>
    <property type="project" value="InterPro"/>
</dbReference>
<gene>
    <name evidence="5" type="ORF">CROQUDRAFT_136864</name>
</gene>
<comment type="caution">
    <text evidence="5">The sequence shown here is derived from an EMBL/GenBank/DDBJ whole genome shotgun (WGS) entry which is preliminary data.</text>
</comment>
<comment type="similarity">
    <text evidence="1 2">Belongs to the peptidase M20A family.</text>
</comment>
<dbReference type="CDD" id="cd05672">
    <property type="entry name" value="M20_ACY1L2-like"/>
    <property type="match status" value="1"/>
</dbReference>
<feature type="domain" description="Peptidase M20 dimerisation" evidence="4">
    <location>
        <begin position="191"/>
        <end position="289"/>
    </location>
</feature>
<evidence type="ECO:0000256" key="3">
    <source>
        <dbReference type="SAM" id="MobiDB-lite"/>
    </source>
</evidence>
<dbReference type="PANTHER" id="PTHR30575:SF0">
    <property type="entry name" value="XAA-ARG DIPEPTIDASE"/>
    <property type="match status" value="1"/>
</dbReference>
<name>A0A9P6N9W8_9BASI</name>
<feature type="region of interest" description="Disordered" evidence="3">
    <location>
        <begin position="1"/>
        <end position="21"/>
    </location>
</feature>
<evidence type="ECO:0000256" key="2">
    <source>
        <dbReference type="PIRNR" id="PIRNR037226"/>
    </source>
</evidence>
<evidence type="ECO:0000259" key="4">
    <source>
        <dbReference type="Pfam" id="PF07687"/>
    </source>
</evidence>
<dbReference type="NCBIfam" id="TIGR01891">
    <property type="entry name" value="amidohydrolases"/>
    <property type="match status" value="1"/>
</dbReference>
<dbReference type="Gene3D" id="3.30.70.360">
    <property type="match status" value="1"/>
</dbReference>
<dbReference type="InterPro" id="IPR011650">
    <property type="entry name" value="Peptidase_M20_dimer"/>
</dbReference>
<dbReference type="InterPro" id="IPR052030">
    <property type="entry name" value="Peptidase_M20/M20A_hydrolases"/>
</dbReference>
<dbReference type="InterPro" id="IPR002933">
    <property type="entry name" value="Peptidase_M20"/>
</dbReference>
<sequence length="417" mass="45811">MEKVEGQELPAYTFDSNSSSPSFDDQWIQILEQTIDDLSPKLREFSLKMFEYPELAMKEFKTHDLLANFMSQQSGWKVTRHAYGMDTAVEAIFTRGTGGRTVGFNSEMDALPLIGHACGHPLICISGIAAAIATATALTKASMPGTVILLGTPAEEDIGGKVTLIERGAYKPMDACLMLHPAPIGGLVGMFAITEVTVEYHGHNAHAAGAPWEGVNALDAAVTAYSNISVLRQQIHPTERVHGIIQGSEKWTTNVIPDYACLKYGIRALKRDDMIKLKERVYKCFKAAALSTGCTYKLHEELVYYDLKSNKHLGEEYRTYMEAVMRVPVLSDGPVLGSTDFGNVSYEVPSIHPIYSIPTQPGQGNHTRGFTASAMTEEAHQATLKSAKGIAFAGWRVLSDQSFLDKVRQEFHAQQTM</sequence>
<dbReference type="OrthoDB" id="6119954at2759"/>
<dbReference type="SUPFAM" id="SSF53187">
    <property type="entry name" value="Zn-dependent exopeptidases"/>
    <property type="match status" value="1"/>
</dbReference>
<dbReference type="Gene3D" id="3.40.630.10">
    <property type="entry name" value="Zn peptidases"/>
    <property type="match status" value="1"/>
</dbReference>
<dbReference type="SUPFAM" id="SSF55031">
    <property type="entry name" value="Bacterial exopeptidase dimerisation domain"/>
    <property type="match status" value="1"/>
</dbReference>
<dbReference type="Proteomes" id="UP000886653">
    <property type="component" value="Unassembled WGS sequence"/>
</dbReference>
<keyword evidence="6" id="KW-1185">Reference proteome</keyword>
<dbReference type="FunFam" id="3.30.70.360:FF:000004">
    <property type="entry name" value="Peptidase M20 domain-containing protein 2"/>
    <property type="match status" value="1"/>
</dbReference>
<dbReference type="AlphaFoldDB" id="A0A9P6N9W8"/>
<evidence type="ECO:0000256" key="1">
    <source>
        <dbReference type="ARBA" id="ARBA00006247"/>
    </source>
</evidence>
<protein>
    <recommendedName>
        <fullName evidence="2">Peptidase M20 domain-containing protein 2</fullName>
    </recommendedName>
</protein>
<reference evidence="5" key="1">
    <citation type="submission" date="2013-11" db="EMBL/GenBank/DDBJ databases">
        <title>Genome sequence of the fusiform rust pathogen reveals effectors for host alternation and coevolution with pine.</title>
        <authorList>
            <consortium name="DOE Joint Genome Institute"/>
            <person name="Smith K."/>
            <person name="Pendleton A."/>
            <person name="Kubisiak T."/>
            <person name="Anderson C."/>
            <person name="Salamov A."/>
            <person name="Aerts A."/>
            <person name="Riley R."/>
            <person name="Clum A."/>
            <person name="Lindquist E."/>
            <person name="Ence D."/>
            <person name="Campbell M."/>
            <person name="Kronenberg Z."/>
            <person name="Feau N."/>
            <person name="Dhillon B."/>
            <person name="Hamelin R."/>
            <person name="Burleigh J."/>
            <person name="Smith J."/>
            <person name="Yandell M."/>
            <person name="Nelson C."/>
            <person name="Grigoriev I."/>
            <person name="Davis J."/>
        </authorList>
    </citation>
    <scope>NUCLEOTIDE SEQUENCE</scope>
    <source>
        <strain evidence="5">G11</strain>
    </source>
</reference>
<dbReference type="InterPro" id="IPR017144">
    <property type="entry name" value="Xaa-Arg_dipeptidase"/>
</dbReference>
<dbReference type="Pfam" id="PF01546">
    <property type="entry name" value="Peptidase_M20"/>
    <property type="match status" value="1"/>
</dbReference>
<dbReference type="PANTHER" id="PTHR30575">
    <property type="entry name" value="PEPTIDASE M20"/>
    <property type="match status" value="1"/>
</dbReference>
<dbReference type="EMBL" id="MU167474">
    <property type="protein sequence ID" value="KAG0140118.1"/>
    <property type="molecule type" value="Genomic_DNA"/>
</dbReference>